<evidence type="ECO:0000256" key="4">
    <source>
        <dbReference type="ARBA" id="ARBA00022801"/>
    </source>
</evidence>
<evidence type="ECO:0000256" key="6">
    <source>
        <dbReference type="ARBA" id="ARBA00023125"/>
    </source>
</evidence>
<organism evidence="9 10">
    <name type="scientific">Arenibacter arenosicollis</name>
    <dbReference type="NCBI Taxonomy" id="2762274"/>
    <lineage>
        <taxon>Bacteria</taxon>
        <taxon>Pseudomonadati</taxon>
        <taxon>Bacteroidota</taxon>
        <taxon>Flavobacteriia</taxon>
        <taxon>Flavobacteriales</taxon>
        <taxon>Flavobacteriaceae</taxon>
        <taxon>Arenibacter</taxon>
    </lineage>
</organism>
<evidence type="ECO:0000313" key="9">
    <source>
        <dbReference type="EMBL" id="MBC8770077.1"/>
    </source>
</evidence>
<evidence type="ECO:0000313" key="10">
    <source>
        <dbReference type="Proteomes" id="UP000618952"/>
    </source>
</evidence>
<name>A0ABR7QSB7_9FLAO</name>
<evidence type="ECO:0000256" key="2">
    <source>
        <dbReference type="ARBA" id="ARBA00022670"/>
    </source>
</evidence>
<keyword evidence="3" id="KW-0227">DNA damage</keyword>
<dbReference type="PANTHER" id="PTHR13604:SF0">
    <property type="entry name" value="ABASIC SITE PROCESSING PROTEIN HMCES"/>
    <property type="match status" value="1"/>
</dbReference>
<protein>
    <recommendedName>
        <fullName evidence="8">Abasic site processing protein</fullName>
        <ecNumber evidence="8">3.4.-.-</ecNumber>
    </recommendedName>
</protein>
<dbReference type="InterPro" id="IPR036590">
    <property type="entry name" value="SRAP-like"/>
</dbReference>
<comment type="similarity">
    <text evidence="1 8">Belongs to the SOS response-associated peptidase family.</text>
</comment>
<evidence type="ECO:0000256" key="3">
    <source>
        <dbReference type="ARBA" id="ARBA00022763"/>
    </source>
</evidence>
<gene>
    <name evidence="9" type="ORF">H4O18_18905</name>
</gene>
<keyword evidence="5" id="KW-0190">Covalent protein-DNA linkage</keyword>
<evidence type="ECO:0000256" key="5">
    <source>
        <dbReference type="ARBA" id="ARBA00023124"/>
    </source>
</evidence>
<sequence length="245" mass="28153">MYHKLSNTASKTTLEKEFNRPFKHPNLFQKQVLINGIDEVTIPIISMEEADLMVPAIWGLLPEGFKDDWGVFQDIFNSLNLNIHSLSNPSWYSDALLQRRCLIPVTGFFTSYLIDGILYPYYFHRRSGLPFCLTGIYNKLDDGFLTCSIITTHTNQNLKAIQNIDGTVPMMLPKDLYDTWLRQDLNENDIQNLLHATPDFKLIAHPISKEFFKNNISYTSMLEPVYYEAAPTGMILKHGVELLSL</sequence>
<dbReference type="Proteomes" id="UP000618952">
    <property type="component" value="Unassembled WGS sequence"/>
</dbReference>
<dbReference type="EMBL" id="JACLHY010000026">
    <property type="protein sequence ID" value="MBC8770077.1"/>
    <property type="molecule type" value="Genomic_DNA"/>
</dbReference>
<reference evidence="9 10" key="1">
    <citation type="submission" date="2020-08" db="EMBL/GenBank/DDBJ databases">
        <title>Arenibacter gaetbuli sp. nov., isolated from a sand dune.</title>
        <authorList>
            <person name="Park S."/>
            <person name="Yoon J.-H."/>
        </authorList>
    </citation>
    <scope>NUCLEOTIDE SEQUENCE [LARGE SCALE GENOMIC DNA]</scope>
    <source>
        <strain evidence="9 10">BSSL-BM3</strain>
    </source>
</reference>
<evidence type="ECO:0000256" key="1">
    <source>
        <dbReference type="ARBA" id="ARBA00008136"/>
    </source>
</evidence>
<evidence type="ECO:0000256" key="8">
    <source>
        <dbReference type="RuleBase" id="RU364100"/>
    </source>
</evidence>
<dbReference type="SUPFAM" id="SSF143081">
    <property type="entry name" value="BB1717-like"/>
    <property type="match status" value="1"/>
</dbReference>
<keyword evidence="2 8" id="KW-0645">Protease</keyword>
<dbReference type="PANTHER" id="PTHR13604">
    <property type="entry name" value="DC12-RELATED"/>
    <property type="match status" value="1"/>
</dbReference>
<dbReference type="InterPro" id="IPR003738">
    <property type="entry name" value="SRAP"/>
</dbReference>
<evidence type="ECO:0000256" key="7">
    <source>
        <dbReference type="ARBA" id="ARBA00023239"/>
    </source>
</evidence>
<comment type="caution">
    <text evidence="9">The sequence shown here is derived from an EMBL/GenBank/DDBJ whole genome shotgun (WGS) entry which is preliminary data.</text>
</comment>
<dbReference type="Pfam" id="PF02586">
    <property type="entry name" value="SRAP"/>
    <property type="match status" value="1"/>
</dbReference>
<keyword evidence="4 8" id="KW-0378">Hydrolase</keyword>
<dbReference type="RefSeq" id="WP_187587548.1">
    <property type="nucleotide sequence ID" value="NZ_JACLHY010000026.1"/>
</dbReference>
<keyword evidence="6" id="KW-0238">DNA-binding</keyword>
<proteinExistence type="inferred from homology"/>
<keyword evidence="7" id="KW-0456">Lyase</keyword>
<dbReference type="Gene3D" id="3.90.1680.10">
    <property type="entry name" value="SOS response associated peptidase-like"/>
    <property type="match status" value="1"/>
</dbReference>
<dbReference type="EC" id="3.4.-.-" evidence="8"/>
<keyword evidence="10" id="KW-1185">Reference proteome</keyword>
<accession>A0ABR7QSB7</accession>